<dbReference type="CDD" id="cd12215">
    <property type="entry name" value="ChiC_BD"/>
    <property type="match status" value="2"/>
</dbReference>
<keyword evidence="1" id="KW-0378">Hydrolase</keyword>
<dbReference type="EMBL" id="AP022871">
    <property type="protein sequence ID" value="BCB90893.1"/>
    <property type="molecule type" value="Genomic_DNA"/>
</dbReference>
<evidence type="ECO:0000313" key="3">
    <source>
        <dbReference type="EMBL" id="BCB90893.1"/>
    </source>
</evidence>
<dbReference type="Pfam" id="PF02839">
    <property type="entry name" value="CBM_5_12"/>
    <property type="match status" value="1"/>
</dbReference>
<dbReference type="SUPFAM" id="SSF51055">
    <property type="entry name" value="Carbohydrate binding domain"/>
    <property type="match status" value="2"/>
</dbReference>
<protein>
    <recommendedName>
        <fullName evidence="2">Chitin-binding type-3 domain-containing protein</fullName>
    </recommendedName>
</protein>
<evidence type="ECO:0000256" key="1">
    <source>
        <dbReference type="ARBA" id="ARBA00022801"/>
    </source>
</evidence>
<dbReference type="InterPro" id="IPR036573">
    <property type="entry name" value="CBM_sf_5/12"/>
</dbReference>
<dbReference type="Proteomes" id="UP000503011">
    <property type="component" value="Chromosome"/>
</dbReference>
<reference evidence="3 4" key="1">
    <citation type="submission" date="2020-03" db="EMBL/GenBank/DDBJ databases">
        <title>Whole genome shotgun sequence of Phytohabitans suffuscus NBRC 105367.</title>
        <authorList>
            <person name="Komaki H."/>
            <person name="Tamura T."/>
        </authorList>
    </citation>
    <scope>NUCLEOTIDE SEQUENCE [LARGE SCALE GENOMIC DNA]</scope>
    <source>
        <strain evidence="3 4">NBRC 105367</strain>
    </source>
</reference>
<sequence length="242" mass="25096">MPGGVIGTDQVTANGTASVAWTGLAPATSYAWVVSAKSADGGEAVAQPAVFRTARGVPVVTATSTPVAWGTAARVTVTVDAAPAPVTGTVELREGTTVRGSAALSGGTATFTLPVGLAGGTHTLTAAYSGSEHLDPARATVTVTVDLPAAWSASTVYGSGDRVTYQGRVFTASWYSKNNKPGDPYGPWQELAMTEAGVAIWTPSRVFDGGDVAEHEGKRWRARWYTRNQRPGDPYGPWERVG</sequence>
<dbReference type="InterPro" id="IPR013783">
    <property type="entry name" value="Ig-like_fold"/>
</dbReference>
<reference evidence="3 4" key="2">
    <citation type="submission" date="2020-03" db="EMBL/GenBank/DDBJ databases">
        <authorList>
            <person name="Ichikawa N."/>
            <person name="Kimura A."/>
            <person name="Kitahashi Y."/>
            <person name="Uohara A."/>
        </authorList>
    </citation>
    <scope>NUCLEOTIDE SEQUENCE [LARGE SCALE GENOMIC DNA]</scope>
    <source>
        <strain evidence="3 4">NBRC 105367</strain>
    </source>
</reference>
<dbReference type="AlphaFoldDB" id="A0A6F8YY16"/>
<dbReference type="GO" id="GO:0004553">
    <property type="term" value="F:hydrolase activity, hydrolyzing O-glycosyl compounds"/>
    <property type="evidence" value="ECO:0007669"/>
    <property type="project" value="InterPro"/>
</dbReference>
<name>A0A6F8YY16_9ACTN</name>
<dbReference type="Gene3D" id="2.10.10.20">
    <property type="entry name" value="Carbohydrate-binding module superfamily 5/12"/>
    <property type="match status" value="2"/>
</dbReference>
<dbReference type="KEGG" id="psuu:Psuf_082060"/>
<dbReference type="SMART" id="SM00495">
    <property type="entry name" value="ChtBD3"/>
    <property type="match status" value="2"/>
</dbReference>
<evidence type="ECO:0000259" key="2">
    <source>
        <dbReference type="SMART" id="SM00495"/>
    </source>
</evidence>
<keyword evidence="4" id="KW-1185">Reference proteome</keyword>
<feature type="domain" description="Chitin-binding type-3" evidence="2">
    <location>
        <begin position="198"/>
        <end position="241"/>
    </location>
</feature>
<organism evidence="3 4">
    <name type="scientific">Phytohabitans suffuscus</name>
    <dbReference type="NCBI Taxonomy" id="624315"/>
    <lineage>
        <taxon>Bacteria</taxon>
        <taxon>Bacillati</taxon>
        <taxon>Actinomycetota</taxon>
        <taxon>Actinomycetes</taxon>
        <taxon>Micromonosporales</taxon>
        <taxon>Micromonosporaceae</taxon>
    </lineage>
</organism>
<dbReference type="GO" id="GO:0005975">
    <property type="term" value="P:carbohydrate metabolic process"/>
    <property type="evidence" value="ECO:0007669"/>
    <property type="project" value="InterPro"/>
</dbReference>
<dbReference type="InterPro" id="IPR003610">
    <property type="entry name" value="CBM5/12"/>
</dbReference>
<dbReference type="InterPro" id="IPR032109">
    <property type="entry name" value="Big_3_5"/>
</dbReference>
<feature type="domain" description="Chitin-binding type-3" evidence="2">
    <location>
        <begin position="148"/>
        <end position="191"/>
    </location>
</feature>
<accession>A0A6F8YY16</accession>
<evidence type="ECO:0000313" key="4">
    <source>
        <dbReference type="Proteomes" id="UP000503011"/>
    </source>
</evidence>
<dbReference type="Pfam" id="PF16640">
    <property type="entry name" value="Big_3_5"/>
    <property type="match status" value="1"/>
</dbReference>
<gene>
    <name evidence="3" type="ORF">Psuf_082060</name>
</gene>
<proteinExistence type="predicted"/>
<dbReference type="GO" id="GO:0030246">
    <property type="term" value="F:carbohydrate binding"/>
    <property type="evidence" value="ECO:0007669"/>
    <property type="project" value="InterPro"/>
</dbReference>
<dbReference type="GO" id="GO:0005576">
    <property type="term" value="C:extracellular region"/>
    <property type="evidence" value="ECO:0007669"/>
    <property type="project" value="InterPro"/>
</dbReference>
<dbReference type="Gene3D" id="2.60.40.10">
    <property type="entry name" value="Immunoglobulins"/>
    <property type="match status" value="1"/>
</dbReference>